<gene>
    <name evidence="7" type="primary">LOC115992743</name>
</gene>
<accession>A0A7N2LU12</accession>
<dbReference type="Gramene" id="QL05p075308:mrna">
    <property type="protein sequence ID" value="QL05p075308:mrna:CDS:1"/>
    <property type="gene ID" value="QL05p075308"/>
</dbReference>
<protein>
    <recommendedName>
        <fullName evidence="6">Late embryogenesis abundant protein LEA-2 subgroup domain-containing protein</fullName>
    </recommendedName>
</protein>
<dbReference type="InterPro" id="IPR004864">
    <property type="entry name" value="LEA_2"/>
</dbReference>
<dbReference type="PANTHER" id="PTHR31415:SF3">
    <property type="entry name" value="LATE EMBRYOGENESIS ABUNDANT (LEA) HYDROXYPROLINE-RICH GLYCOPROTEIN FAMILY"/>
    <property type="match status" value="1"/>
</dbReference>
<keyword evidence="8" id="KW-1185">Reference proteome</keyword>
<dbReference type="OrthoDB" id="779224at2759"/>
<dbReference type="Proteomes" id="UP000594261">
    <property type="component" value="Chromosome 5"/>
</dbReference>
<dbReference type="InParanoid" id="A0A7N2LU12"/>
<dbReference type="EMBL" id="LRBV02000005">
    <property type="status" value="NOT_ANNOTATED_CDS"/>
    <property type="molecule type" value="Genomic_DNA"/>
</dbReference>
<evidence type="ECO:0000256" key="5">
    <source>
        <dbReference type="SAM" id="Phobius"/>
    </source>
</evidence>
<keyword evidence="2 5" id="KW-0812">Transmembrane</keyword>
<evidence type="ECO:0000256" key="4">
    <source>
        <dbReference type="ARBA" id="ARBA00023136"/>
    </source>
</evidence>
<dbReference type="InterPro" id="IPR044839">
    <property type="entry name" value="NDR1-like"/>
</dbReference>
<dbReference type="GO" id="GO:0009506">
    <property type="term" value="C:plasmodesma"/>
    <property type="evidence" value="ECO:0007669"/>
    <property type="project" value="TreeGrafter"/>
</dbReference>
<sequence length="222" mass="25232">MYSPGGLPTRSSPVPRPIKRHHSVRQIAHRVHDSFTSRLCKLICAIFLTLVLVVGLIFFILWLSLRPHRPRFHIHEFGVVGLGQGSDITQIQFNASARNANHNIGVHYDSMDGSVLYKDQSIGSKPLLFPFYQGPKNTTAVGDTITVTTLKENSQRWTEIMNERRMAGAVVFRLEIISIIRFQISKWHSRPHRMHASCEVSVGPDGVMLPIYKDKRCPVYFT</sequence>
<dbReference type="PANTHER" id="PTHR31415">
    <property type="entry name" value="OS05G0367900 PROTEIN"/>
    <property type="match status" value="1"/>
</dbReference>
<dbReference type="RefSeq" id="XP_030972826.1">
    <property type="nucleotide sequence ID" value="XM_031116966.1"/>
</dbReference>
<dbReference type="KEGG" id="qlo:115992743"/>
<keyword evidence="3 5" id="KW-1133">Transmembrane helix</keyword>
<dbReference type="GO" id="GO:0098542">
    <property type="term" value="P:defense response to other organism"/>
    <property type="evidence" value="ECO:0007669"/>
    <property type="project" value="InterPro"/>
</dbReference>
<dbReference type="GeneID" id="115992743"/>
<evidence type="ECO:0000256" key="2">
    <source>
        <dbReference type="ARBA" id="ARBA00022692"/>
    </source>
</evidence>
<proteinExistence type="predicted"/>
<dbReference type="AlphaFoldDB" id="A0A7N2LU12"/>
<evidence type="ECO:0000313" key="8">
    <source>
        <dbReference type="Proteomes" id="UP000594261"/>
    </source>
</evidence>
<organism evidence="7 8">
    <name type="scientific">Quercus lobata</name>
    <name type="common">Valley oak</name>
    <dbReference type="NCBI Taxonomy" id="97700"/>
    <lineage>
        <taxon>Eukaryota</taxon>
        <taxon>Viridiplantae</taxon>
        <taxon>Streptophyta</taxon>
        <taxon>Embryophyta</taxon>
        <taxon>Tracheophyta</taxon>
        <taxon>Spermatophyta</taxon>
        <taxon>Magnoliopsida</taxon>
        <taxon>eudicotyledons</taxon>
        <taxon>Gunneridae</taxon>
        <taxon>Pentapetalae</taxon>
        <taxon>rosids</taxon>
        <taxon>fabids</taxon>
        <taxon>Fagales</taxon>
        <taxon>Fagaceae</taxon>
        <taxon>Quercus</taxon>
    </lineage>
</organism>
<keyword evidence="4 5" id="KW-0472">Membrane</keyword>
<evidence type="ECO:0000259" key="6">
    <source>
        <dbReference type="Pfam" id="PF03168"/>
    </source>
</evidence>
<evidence type="ECO:0000256" key="3">
    <source>
        <dbReference type="ARBA" id="ARBA00022989"/>
    </source>
</evidence>
<dbReference type="FunCoup" id="A0A7N2LU12">
    <property type="interactions" value="1"/>
</dbReference>
<feature type="domain" description="Late embryogenesis abundant protein LEA-2 subgroup" evidence="6">
    <location>
        <begin position="96"/>
        <end position="188"/>
    </location>
</feature>
<evidence type="ECO:0000313" key="7">
    <source>
        <dbReference type="EnsemblPlants" id="QL05p075308:mrna:CDS:1"/>
    </source>
</evidence>
<comment type="subcellular location">
    <subcellularLocation>
        <location evidence="1">Membrane</location>
        <topology evidence="1">Single-pass membrane protein</topology>
    </subcellularLocation>
</comment>
<feature type="transmembrane region" description="Helical" evidence="5">
    <location>
        <begin position="39"/>
        <end position="63"/>
    </location>
</feature>
<reference evidence="7 8" key="1">
    <citation type="journal article" date="2016" name="G3 (Bethesda)">
        <title>First Draft Assembly and Annotation of the Genome of a California Endemic Oak Quercus lobata Nee (Fagaceae).</title>
        <authorList>
            <person name="Sork V.L."/>
            <person name="Fitz-Gibbon S.T."/>
            <person name="Puiu D."/>
            <person name="Crepeau M."/>
            <person name="Gugger P.F."/>
            <person name="Sherman R."/>
            <person name="Stevens K."/>
            <person name="Langley C.H."/>
            <person name="Pellegrini M."/>
            <person name="Salzberg S.L."/>
        </authorList>
    </citation>
    <scope>NUCLEOTIDE SEQUENCE [LARGE SCALE GENOMIC DNA]</scope>
    <source>
        <strain evidence="7 8">cv. SW786</strain>
    </source>
</reference>
<dbReference type="EnsemblPlants" id="QL05p075308:mrna">
    <property type="protein sequence ID" value="QL05p075308:mrna:CDS:1"/>
    <property type="gene ID" value="QL05p075308"/>
</dbReference>
<dbReference type="GO" id="GO:0005886">
    <property type="term" value="C:plasma membrane"/>
    <property type="evidence" value="ECO:0007669"/>
    <property type="project" value="TreeGrafter"/>
</dbReference>
<dbReference type="OMA" id="LNPNQHM"/>
<dbReference type="Pfam" id="PF03168">
    <property type="entry name" value="LEA_2"/>
    <property type="match status" value="1"/>
</dbReference>
<evidence type="ECO:0000256" key="1">
    <source>
        <dbReference type="ARBA" id="ARBA00004167"/>
    </source>
</evidence>
<name>A0A7N2LU12_QUELO</name>
<reference evidence="7" key="2">
    <citation type="submission" date="2021-01" db="UniProtKB">
        <authorList>
            <consortium name="EnsemblPlants"/>
        </authorList>
    </citation>
    <scope>IDENTIFICATION</scope>
</reference>